<dbReference type="InterPro" id="IPR016169">
    <property type="entry name" value="FAD-bd_PCMH_sub2"/>
</dbReference>
<evidence type="ECO:0000259" key="4">
    <source>
        <dbReference type="PROSITE" id="PS51387"/>
    </source>
</evidence>
<dbReference type="PANTHER" id="PTHR42659:SF2">
    <property type="entry name" value="XANTHINE DEHYDROGENASE SUBUNIT C-RELATED"/>
    <property type="match status" value="1"/>
</dbReference>
<dbReference type="PROSITE" id="PS51387">
    <property type="entry name" value="FAD_PCMH"/>
    <property type="match status" value="1"/>
</dbReference>
<dbReference type="Pfam" id="PF00941">
    <property type="entry name" value="FAD_binding_5"/>
    <property type="match status" value="1"/>
</dbReference>
<dbReference type="FunFam" id="3.30.465.10:FF:000017">
    <property type="entry name" value="Xanthine dehydrogenase, FAD binding subunit"/>
    <property type="match status" value="1"/>
</dbReference>
<organism evidence="5 6">
    <name type="scientific">Methylobacterium currus</name>
    <dbReference type="NCBI Taxonomy" id="2051553"/>
    <lineage>
        <taxon>Bacteria</taxon>
        <taxon>Pseudomonadati</taxon>
        <taxon>Pseudomonadota</taxon>
        <taxon>Alphaproteobacteria</taxon>
        <taxon>Hyphomicrobiales</taxon>
        <taxon>Methylobacteriaceae</taxon>
        <taxon>Methylobacterium</taxon>
    </lineage>
</organism>
<dbReference type="GO" id="GO:0016491">
    <property type="term" value="F:oxidoreductase activity"/>
    <property type="evidence" value="ECO:0007669"/>
    <property type="project" value="UniProtKB-KW"/>
</dbReference>
<proteinExistence type="predicted"/>
<feature type="domain" description="FAD-binding PCMH-type" evidence="4">
    <location>
        <begin position="1"/>
        <end position="185"/>
    </location>
</feature>
<dbReference type="InterPro" id="IPR036683">
    <property type="entry name" value="CO_DH_flav_C_dom_sf"/>
</dbReference>
<dbReference type="Proteomes" id="UP000244755">
    <property type="component" value="Chromosome 1"/>
</dbReference>
<evidence type="ECO:0000256" key="2">
    <source>
        <dbReference type="ARBA" id="ARBA00022827"/>
    </source>
</evidence>
<dbReference type="InterPro" id="IPR002346">
    <property type="entry name" value="Mopterin_DH_FAD-bd"/>
</dbReference>
<sequence length="303" mass="31049">MKAPDFAYVRPASLDAALALLAEHGEDAVPLAGGQSLVTALNMRLASPRLLVDLNAIPDLAGVSEAGGQEGGQEGGFVRIGAMTRHRDVGTASVVRERLPLLAAAMPHIAHPAIRNRGTIGGSVALADPATEWPACCLAAGATIVARGCHGERRIAAEDFFLGLYATALEPGEIVTAVEFPVPGPDAVWGFEELSRRHGDYALVGLAATGRRAGGRLTDLRLAFFGVADRPVLARAAAAAVEAGDVAGAQAALAGEIDPPDDPATKAATRRHLARVLLGRVAGRLREDAAPIGTVRGGGLDGV</sequence>
<evidence type="ECO:0000313" key="6">
    <source>
        <dbReference type="Proteomes" id="UP000244755"/>
    </source>
</evidence>
<dbReference type="KEGG" id="mee:DA075_04530"/>
<dbReference type="InterPro" id="IPR036318">
    <property type="entry name" value="FAD-bd_PCMH-like_sf"/>
</dbReference>
<keyword evidence="2" id="KW-0274">FAD</keyword>
<dbReference type="InterPro" id="IPR005107">
    <property type="entry name" value="CO_DH_flav_C"/>
</dbReference>
<evidence type="ECO:0000256" key="1">
    <source>
        <dbReference type="ARBA" id="ARBA00022630"/>
    </source>
</evidence>
<name>A0A2R4WFH5_9HYPH</name>
<reference evidence="5 6" key="1">
    <citation type="submission" date="2018-04" db="EMBL/GenBank/DDBJ databases">
        <title>Methylobacterium sp. PR1016A genome.</title>
        <authorList>
            <person name="Park W."/>
        </authorList>
    </citation>
    <scope>NUCLEOTIDE SEQUENCE [LARGE SCALE GENOMIC DNA]</scope>
    <source>
        <strain evidence="5 6">PR1016A</strain>
    </source>
</reference>
<dbReference type="RefSeq" id="WP_099952200.1">
    <property type="nucleotide sequence ID" value="NZ_CP028843.1"/>
</dbReference>
<protein>
    <submittedName>
        <fullName evidence="5">Molybdopterin dehydrogenase</fullName>
    </submittedName>
</protein>
<dbReference type="InterPro" id="IPR051312">
    <property type="entry name" value="Diverse_Substr_Oxidored"/>
</dbReference>
<dbReference type="Pfam" id="PF03450">
    <property type="entry name" value="CO_deh_flav_C"/>
    <property type="match status" value="1"/>
</dbReference>
<dbReference type="SUPFAM" id="SSF56176">
    <property type="entry name" value="FAD-binding/transporter-associated domain-like"/>
    <property type="match status" value="1"/>
</dbReference>
<keyword evidence="6" id="KW-1185">Reference proteome</keyword>
<dbReference type="GO" id="GO:0071949">
    <property type="term" value="F:FAD binding"/>
    <property type="evidence" value="ECO:0007669"/>
    <property type="project" value="InterPro"/>
</dbReference>
<accession>A0A2R4WFH5</accession>
<evidence type="ECO:0000256" key="3">
    <source>
        <dbReference type="ARBA" id="ARBA00023002"/>
    </source>
</evidence>
<keyword evidence="3" id="KW-0560">Oxidoreductase</keyword>
<dbReference type="InterPro" id="IPR016166">
    <property type="entry name" value="FAD-bd_PCMH"/>
</dbReference>
<dbReference type="EMBL" id="CP028843">
    <property type="protein sequence ID" value="AWB20290.1"/>
    <property type="molecule type" value="Genomic_DNA"/>
</dbReference>
<dbReference type="AlphaFoldDB" id="A0A2R4WFH5"/>
<dbReference type="InterPro" id="IPR016167">
    <property type="entry name" value="FAD-bd_PCMH_sub1"/>
</dbReference>
<dbReference type="PANTHER" id="PTHR42659">
    <property type="entry name" value="XANTHINE DEHYDROGENASE SUBUNIT C-RELATED"/>
    <property type="match status" value="1"/>
</dbReference>
<evidence type="ECO:0000313" key="5">
    <source>
        <dbReference type="EMBL" id="AWB20290.1"/>
    </source>
</evidence>
<dbReference type="Gene3D" id="3.30.43.10">
    <property type="entry name" value="Uridine Diphospho-n-acetylenolpyruvylglucosamine Reductase, domain 2"/>
    <property type="match status" value="1"/>
</dbReference>
<dbReference type="Gene3D" id="3.30.465.10">
    <property type="match status" value="1"/>
</dbReference>
<keyword evidence="1" id="KW-0285">Flavoprotein</keyword>
<dbReference type="SUPFAM" id="SSF55447">
    <property type="entry name" value="CO dehydrogenase flavoprotein C-terminal domain-like"/>
    <property type="match status" value="1"/>
</dbReference>
<dbReference type="Gene3D" id="3.30.390.50">
    <property type="entry name" value="CO dehydrogenase flavoprotein, C-terminal domain"/>
    <property type="match status" value="1"/>
</dbReference>
<gene>
    <name evidence="5" type="ORF">DA075_04530</name>
</gene>
<dbReference type="SMART" id="SM01092">
    <property type="entry name" value="CO_deh_flav_C"/>
    <property type="match status" value="1"/>
</dbReference>
<dbReference type="OrthoDB" id="9793944at2"/>